<gene>
    <name evidence="1" type="ORF">TKK_014463</name>
</gene>
<proteinExistence type="predicted"/>
<dbReference type="Proteomes" id="UP001627154">
    <property type="component" value="Unassembled WGS sequence"/>
</dbReference>
<protein>
    <submittedName>
        <fullName evidence="1">Uncharacterized protein</fullName>
    </submittedName>
</protein>
<organism evidence="1 2">
    <name type="scientific">Trichogramma kaykai</name>
    <dbReference type="NCBI Taxonomy" id="54128"/>
    <lineage>
        <taxon>Eukaryota</taxon>
        <taxon>Metazoa</taxon>
        <taxon>Ecdysozoa</taxon>
        <taxon>Arthropoda</taxon>
        <taxon>Hexapoda</taxon>
        <taxon>Insecta</taxon>
        <taxon>Pterygota</taxon>
        <taxon>Neoptera</taxon>
        <taxon>Endopterygota</taxon>
        <taxon>Hymenoptera</taxon>
        <taxon>Apocrita</taxon>
        <taxon>Proctotrupomorpha</taxon>
        <taxon>Chalcidoidea</taxon>
        <taxon>Trichogrammatidae</taxon>
        <taxon>Trichogramma</taxon>
    </lineage>
</organism>
<dbReference type="EMBL" id="JBJJXI010000116">
    <property type="protein sequence ID" value="KAL3390744.1"/>
    <property type="molecule type" value="Genomic_DNA"/>
</dbReference>
<comment type="caution">
    <text evidence="1">The sequence shown here is derived from an EMBL/GenBank/DDBJ whole genome shotgun (WGS) entry which is preliminary data.</text>
</comment>
<evidence type="ECO:0000313" key="1">
    <source>
        <dbReference type="EMBL" id="KAL3390744.1"/>
    </source>
</evidence>
<sequence>MIELYSENRVWQLESISNLTEVLKRRCKSSVLSVPEFLKELIRTSFNYDANSRPKALKILQVLWCRTKVKLKLK</sequence>
<dbReference type="AlphaFoldDB" id="A0ABD2WDG1"/>
<evidence type="ECO:0000313" key="2">
    <source>
        <dbReference type="Proteomes" id="UP001627154"/>
    </source>
</evidence>
<keyword evidence="2" id="KW-1185">Reference proteome</keyword>
<accession>A0ABD2WDG1</accession>
<name>A0ABD2WDG1_9HYME</name>
<reference evidence="1 2" key="1">
    <citation type="journal article" date="2024" name="bioRxiv">
        <title>A reference genome for Trichogramma kaykai: A tiny desert-dwelling parasitoid wasp with competing sex-ratio distorters.</title>
        <authorList>
            <person name="Culotta J."/>
            <person name="Lindsey A.R."/>
        </authorList>
    </citation>
    <scope>NUCLEOTIDE SEQUENCE [LARGE SCALE GENOMIC DNA]</scope>
    <source>
        <strain evidence="1 2">KSX58</strain>
    </source>
</reference>